<dbReference type="HAMAP" id="MF_00362">
    <property type="entry name" value="Ribosomal_uL10"/>
    <property type="match status" value="1"/>
</dbReference>
<name>A0A1Z5HRH1_9FIRM</name>
<protein>
    <recommendedName>
        <fullName evidence="4 5">Large ribosomal subunit protein uL10</fullName>
    </recommendedName>
</protein>
<comment type="function">
    <text evidence="5">Forms part of the ribosomal stalk, playing a central role in the interaction of the ribosome with GTP-bound translation factors.</text>
</comment>
<dbReference type="Gene3D" id="3.30.70.1730">
    <property type="match status" value="1"/>
</dbReference>
<evidence type="ECO:0000256" key="5">
    <source>
        <dbReference type="HAMAP-Rule" id="MF_00362"/>
    </source>
</evidence>
<dbReference type="GO" id="GO:0003735">
    <property type="term" value="F:structural constituent of ribosome"/>
    <property type="evidence" value="ECO:0007669"/>
    <property type="project" value="InterPro"/>
</dbReference>
<dbReference type="CDD" id="cd05797">
    <property type="entry name" value="Ribosomal_L10"/>
    <property type="match status" value="1"/>
</dbReference>
<dbReference type="GO" id="GO:0070180">
    <property type="term" value="F:large ribosomal subunit rRNA binding"/>
    <property type="evidence" value="ECO:0007669"/>
    <property type="project" value="UniProtKB-UniRule"/>
</dbReference>
<comment type="similarity">
    <text evidence="1 5">Belongs to the universal ribosomal protein uL10 family.</text>
</comment>
<dbReference type="InterPro" id="IPR022973">
    <property type="entry name" value="Ribosomal_uL10_bac"/>
</dbReference>
<gene>
    <name evidence="5" type="primary">rplJ</name>
    <name evidence="6" type="ORF">KKC1_12630</name>
</gene>
<keyword evidence="5" id="KW-0694">RNA-binding</keyword>
<reference evidence="7" key="1">
    <citation type="journal article" date="2017" name="Appl. Environ. Microbiol.">
        <title>Genomic analysis of Calderihabitans maritimus KKC1, a thermophilic hydrogenogenic carboxydotrophic bacterium isolated from marine sediment.</title>
        <authorList>
            <person name="Omae K."/>
            <person name="Yoneda Y."/>
            <person name="Fukuyama Y."/>
            <person name="Yoshida T."/>
            <person name="Sako Y."/>
        </authorList>
    </citation>
    <scope>NUCLEOTIDE SEQUENCE [LARGE SCALE GENOMIC DNA]</scope>
    <source>
        <strain evidence="7">KKC1</strain>
    </source>
</reference>
<keyword evidence="2 5" id="KW-0689">Ribosomal protein</keyword>
<dbReference type="AlphaFoldDB" id="A0A1Z5HRH1"/>
<comment type="caution">
    <text evidence="6">The sequence shown here is derived from an EMBL/GenBank/DDBJ whole genome shotgun (WGS) entry which is preliminary data.</text>
</comment>
<dbReference type="InterPro" id="IPR001790">
    <property type="entry name" value="Ribosomal_uL10"/>
</dbReference>
<keyword evidence="7" id="KW-1185">Reference proteome</keyword>
<evidence type="ECO:0000313" key="6">
    <source>
        <dbReference type="EMBL" id="GAW92104.1"/>
    </source>
</evidence>
<dbReference type="OrthoDB" id="9808307at2"/>
<dbReference type="GO" id="GO:0015934">
    <property type="term" value="C:large ribosomal subunit"/>
    <property type="evidence" value="ECO:0007669"/>
    <property type="project" value="InterPro"/>
</dbReference>
<dbReference type="EMBL" id="BDGJ01000053">
    <property type="protein sequence ID" value="GAW92104.1"/>
    <property type="molecule type" value="Genomic_DNA"/>
</dbReference>
<dbReference type="Pfam" id="PF00466">
    <property type="entry name" value="Ribosomal_L10"/>
    <property type="match status" value="1"/>
</dbReference>
<evidence type="ECO:0000256" key="1">
    <source>
        <dbReference type="ARBA" id="ARBA00008889"/>
    </source>
</evidence>
<keyword evidence="5" id="KW-0699">rRNA-binding</keyword>
<dbReference type="PROSITE" id="PS01109">
    <property type="entry name" value="RIBOSOMAL_L10"/>
    <property type="match status" value="1"/>
</dbReference>
<dbReference type="InterPro" id="IPR043141">
    <property type="entry name" value="Ribosomal_uL10-like_sf"/>
</dbReference>
<keyword evidence="3 5" id="KW-0687">Ribonucleoprotein</keyword>
<dbReference type="NCBIfam" id="NF000955">
    <property type="entry name" value="PRK00099.1-1"/>
    <property type="match status" value="1"/>
</dbReference>
<comment type="subunit">
    <text evidence="5">Part of the ribosomal stalk of the 50S ribosomal subunit. The N-terminus interacts with L11 and the large rRNA to form the base of the stalk. The C-terminus forms an elongated spine to which L12 dimers bind in a sequential fashion forming a multimeric L10(L12)X complex.</text>
</comment>
<sequence length="179" mass="19774">MRRGAKVKKKLDKEKVVQELKEKLSQSSAAVLTDYRGLNVAEMTDLRAKLREAGVEFKVVKNTLTWLAAKDVGLEELEPYLEGPTAIAFSYEDPVSPAKILSNFAKEHDNLEIKAGILEGKVIDLQKIKALADLPSREELLAKTVGGFQAPLYGLVNVLQGTIRNLVYVLEAIRQQKGA</sequence>
<proteinExistence type="inferred from homology"/>
<dbReference type="Proteomes" id="UP000197032">
    <property type="component" value="Unassembled WGS sequence"/>
</dbReference>
<dbReference type="InterPro" id="IPR047865">
    <property type="entry name" value="Ribosomal_uL10_bac_type"/>
</dbReference>
<evidence type="ECO:0000256" key="3">
    <source>
        <dbReference type="ARBA" id="ARBA00023274"/>
    </source>
</evidence>
<dbReference type="InterPro" id="IPR002363">
    <property type="entry name" value="Ribosomal_uL10_CS_bac"/>
</dbReference>
<organism evidence="6 7">
    <name type="scientific">Calderihabitans maritimus</name>
    <dbReference type="NCBI Taxonomy" id="1246530"/>
    <lineage>
        <taxon>Bacteria</taxon>
        <taxon>Bacillati</taxon>
        <taxon>Bacillota</taxon>
        <taxon>Clostridia</taxon>
        <taxon>Neomoorellales</taxon>
        <taxon>Calderihabitantaceae</taxon>
        <taxon>Calderihabitans</taxon>
    </lineage>
</organism>
<dbReference type="PANTHER" id="PTHR11560">
    <property type="entry name" value="39S RIBOSOMAL PROTEIN L10, MITOCHONDRIAL"/>
    <property type="match status" value="1"/>
</dbReference>
<evidence type="ECO:0000313" key="7">
    <source>
        <dbReference type="Proteomes" id="UP000197032"/>
    </source>
</evidence>
<dbReference type="SUPFAM" id="SSF160369">
    <property type="entry name" value="Ribosomal protein L10-like"/>
    <property type="match status" value="1"/>
</dbReference>
<evidence type="ECO:0000256" key="2">
    <source>
        <dbReference type="ARBA" id="ARBA00022980"/>
    </source>
</evidence>
<dbReference type="GO" id="GO:0006412">
    <property type="term" value="P:translation"/>
    <property type="evidence" value="ECO:0007669"/>
    <property type="project" value="UniProtKB-UniRule"/>
</dbReference>
<dbReference type="Gene3D" id="6.10.250.290">
    <property type="match status" value="1"/>
</dbReference>
<accession>A0A1Z5HRH1</accession>
<evidence type="ECO:0000256" key="4">
    <source>
        <dbReference type="ARBA" id="ARBA00035202"/>
    </source>
</evidence>